<proteinExistence type="predicted"/>
<reference evidence="2" key="2">
    <citation type="submission" date="2021-03" db="UniProtKB">
        <authorList>
            <consortium name="EnsemblPlants"/>
        </authorList>
    </citation>
    <scope>IDENTIFICATION</scope>
</reference>
<sequence>MKLSAKAISSWPGKYMEKVIGGVYLETLCIPGSNYWSGKCTCIWDCALKYEKRVAQPPTAPSGVGMYGTPTIGQPIGGPLVSAIGTPINLPPPHMPYGVRVPVPGSVVPGAPMGMAPLTYLISHTSAHRGDEGPVPGSKFFLPSGAQRGSGGPDRAADLRPETGARVVQQPPP</sequence>
<dbReference type="Gramene" id="AUR62037114-RA">
    <property type="protein sequence ID" value="AUR62037114-RA:cds"/>
    <property type="gene ID" value="AUR62037114"/>
</dbReference>
<dbReference type="EnsemblPlants" id="AUR62037114-RA">
    <property type="protein sequence ID" value="AUR62037114-RA:cds"/>
    <property type="gene ID" value="AUR62037114"/>
</dbReference>
<evidence type="ECO:0000256" key="1">
    <source>
        <dbReference type="SAM" id="MobiDB-lite"/>
    </source>
</evidence>
<accession>A0A803MY34</accession>
<evidence type="ECO:0000313" key="2">
    <source>
        <dbReference type="EnsemblPlants" id="AUR62037114-RA:cds"/>
    </source>
</evidence>
<name>A0A803MY34_CHEQI</name>
<reference evidence="2" key="1">
    <citation type="journal article" date="2017" name="Nature">
        <title>The genome of Chenopodium quinoa.</title>
        <authorList>
            <person name="Jarvis D.E."/>
            <person name="Ho Y.S."/>
            <person name="Lightfoot D.J."/>
            <person name="Schmoeckel S.M."/>
            <person name="Li B."/>
            <person name="Borm T.J.A."/>
            <person name="Ohyanagi H."/>
            <person name="Mineta K."/>
            <person name="Michell C.T."/>
            <person name="Saber N."/>
            <person name="Kharbatia N.M."/>
            <person name="Rupper R.R."/>
            <person name="Sharp A.R."/>
            <person name="Dally N."/>
            <person name="Boughton B.A."/>
            <person name="Woo Y.H."/>
            <person name="Gao G."/>
            <person name="Schijlen E.G.W.M."/>
            <person name="Guo X."/>
            <person name="Momin A.A."/>
            <person name="Negrao S."/>
            <person name="Al-Babili S."/>
            <person name="Gehring C."/>
            <person name="Roessner U."/>
            <person name="Jung C."/>
            <person name="Murphy K."/>
            <person name="Arold S.T."/>
            <person name="Gojobori T."/>
            <person name="van der Linden C.G."/>
            <person name="van Loo E.N."/>
            <person name="Jellen E.N."/>
            <person name="Maughan P.J."/>
            <person name="Tester M."/>
        </authorList>
    </citation>
    <scope>NUCLEOTIDE SEQUENCE [LARGE SCALE GENOMIC DNA]</scope>
    <source>
        <strain evidence="2">cv. PI 614886</strain>
    </source>
</reference>
<protein>
    <submittedName>
        <fullName evidence="2">Uncharacterized protein</fullName>
    </submittedName>
</protein>
<dbReference type="AlphaFoldDB" id="A0A803MY34"/>
<keyword evidence="3" id="KW-1185">Reference proteome</keyword>
<organism evidence="2 3">
    <name type="scientific">Chenopodium quinoa</name>
    <name type="common">Quinoa</name>
    <dbReference type="NCBI Taxonomy" id="63459"/>
    <lineage>
        <taxon>Eukaryota</taxon>
        <taxon>Viridiplantae</taxon>
        <taxon>Streptophyta</taxon>
        <taxon>Embryophyta</taxon>
        <taxon>Tracheophyta</taxon>
        <taxon>Spermatophyta</taxon>
        <taxon>Magnoliopsida</taxon>
        <taxon>eudicotyledons</taxon>
        <taxon>Gunneridae</taxon>
        <taxon>Pentapetalae</taxon>
        <taxon>Caryophyllales</taxon>
        <taxon>Chenopodiaceae</taxon>
        <taxon>Chenopodioideae</taxon>
        <taxon>Atripliceae</taxon>
        <taxon>Chenopodium</taxon>
    </lineage>
</organism>
<dbReference type="Proteomes" id="UP000596660">
    <property type="component" value="Unplaced"/>
</dbReference>
<feature type="region of interest" description="Disordered" evidence="1">
    <location>
        <begin position="127"/>
        <end position="173"/>
    </location>
</feature>
<evidence type="ECO:0000313" key="3">
    <source>
        <dbReference type="Proteomes" id="UP000596660"/>
    </source>
</evidence>